<feature type="domain" description="SH3b" evidence="3">
    <location>
        <begin position="278"/>
        <end position="342"/>
    </location>
</feature>
<evidence type="ECO:0000256" key="2">
    <source>
        <dbReference type="SAM" id="Phobius"/>
    </source>
</evidence>
<proteinExistence type="predicted"/>
<keyword evidence="2" id="KW-0812">Transmembrane</keyword>
<sequence>MSHSDQNKTHGMKEKFISAVNWIMDHSKMIMPLVLVFCVIITIVVAVNANQKKALEKEAQQTAVAVTSGEGGSAQEGEEVQIPELEKNAYPELNQLISDYYDAQASGDMETITSLNTYLNEIETIRVQELSKYIDSYSVLDVYTKPGMEENTYVAYVCSEVKFTDADQALPGMQTYYIGIDDNGEYFINDGTYDDVIWNYIKEATLQDDVVDLNNKIVVEYNELLAEDEDLKEFIAYLKEKINEDVGEILAAAEIPEENEEETEAEQETQEEEQPQQTVIRTVRATDVVNIRKSDSEEADKIDKAQVGQEFTLLEERGNGWSQVEYNGGSAYIKSDYLEVISEETTDTDTLVANNEQPSQEPETAPAPASTTASSGSNGKVKVKESVKVRKSASTDAEALGTAYTGDELELVMKQADGWTKVKYNGQTAFVKSDYVE</sequence>
<dbReference type="Gene3D" id="2.30.30.40">
    <property type="entry name" value="SH3 Domains"/>
    <property type="match status" value="2"/>
</dbReference>
<dbReference type="PANTHER" id="PTHR34408:SF1">
    <property type="entry name" value="GLYCOSYL HYDROLASE FAMILY 19 DOMAIN-CONTAINING PROTEIN HI_1415"/>
    <property type="match status" value="1"/>
</dbReference>
<dbReference type="InterPro" id="IPR003646">
    <property type="entry name" value="SH3-like_bac-type"/>
</dbReference>
<dbReference type="AlphaFoldDB" id="A0A9X5GSQ5"/>
<keyword evidence="5" id="KW-1185">Reference proteome</keyword>
<dbReference type="Pfam" id="PF08239">
    <property type="entry name" value="SH3_3"/>
    <property type="match status" value="2"/>
</dbReference>
<dbReference type="SMART" id="SM00287">
    <property type="entry name" value="SH3b"/>
    <property type="match status" value="2"/>
</dbReference>
<keyword evidence="2" id="KW-1133">Transmembrane helix</keyword>
<evidence type="ECO:0000259" key="3">
    <source>
        <dbReference type="PROSITE" id="PS51781"/>
    </source>
</evidence>
<dbReference type="PANTHER" id="PTHR34408">
    <property type="entry name" value="FAMILY PROTEIN, PUTATIVE-RELATED"/>
    <property type="match status" value="1"/>
</dbReference>
<name>A0A9X5GSQ5_9FIRM</name>
<evidence type="ECO:0000256" key="1">
    <source>
        <dbReference type="SAM" id="MobiDB-lite"/>
    </source>
</evidence>
<reference evidence="4" key="1">
    <citation type="submission" date="2018-09" db="EMBL/GenBank/DDBJ databases">
        <title>Murine metabolic-syndrome-specific gut microbial biobank.</title>
        <authorList>
            <person name="Liu C."/>
        </authorList>
    </citation>
    <scope>NUCLEOTIDE SEQUENCE</scope>
    <source>
        <strain evidence="4">D42-62</strain>
    </source>
</reference>
<gene>
    <name evidence="4" type="ORF">D5281_12625</name>
</gene>
<dbReference type="Proteomes" id="UP001154420">
    <property type="component" value="Unassembled WGS sequence"/>
</dbReference>
<feature type="transmembrane region" description="Helical" evidence="2">
    <location>
        <begin position="29"/>
        <end position="47"/>
    </location>
</feature>
<feature type="compositionally biased region" description="Acidic residues" evidence="1">
    <location>
        <begin position="257"/>
        <end position="274"/>
    </location>
</feature>
<accession>A0A9X5GSQ5</accession>
<organism evidence="4 5">
    <name type="scientific">Parablautia muri</name>
    <dbReference type="NCBI Taxonomy" id="2320879"/>
    <lineage>
        <taxon>Bacteria</taxon>
        <taxon>Bacillati</taxon>
        <taxon>Bacillota</taxon>
        <taxon>Clostridia</taxon>
        <taxon>Lachnospirales</taxon>
        <taxon>Lachnospiraceae</taxon>
        <taxon>Parablautia</taxon>
    </lineage>
</organism>
<dbReference type="RefSeq" id="WP_160560488.1">
    <property type="nucleotide sequence ID" value="NZ_QZDT01000019.1"/>
</dbReference>
<feature type="domain" description="SH3b" evidence="3">
    <location>
        <begin position="376"/>
        <end position="437"/>
    </location>
</feature>
<evidence type="ECO:0000313" key="4">
    <source>
        <dbReference type="EMBL" id="NBJ93414.1"/>
    </source>
</evidence>
<dbReference type="InterPro" id="IPR052354">
    <property type="entry name" value="Cell_Wall_Dynamics_Protein"/>
</dbReference>
<comment type="caution">
    <text evidence="4">The sequence shown here is derived from an EMBL/GenBank/DDBJ whole genome shotgun (WGS) entry which is preliminary data.</text>
</comment>
<feature type="region of interest" description="Disordered" evidence="1">
    <location>
        <begin position="354"/>
        <end position="397"/>
    </location>
</feature>
<evidence type="ECO:0000313" key="5">
    <source>
        <dbReference type="Proteomes" id="UP001154420"/>
    </source>
</evidence>
<protein>
    <submittedName>
        <fullName evidence="4">SH3 domain-containing protein</fullName>
    </submittedName>
</protein>
<feature type="compositionally biased region" description="Low complexity" evidence="1">
    <location>
        <begin position="356"/>
        <end position="380"/>
    </location>
</feature>
<keyword evidence="2" id="KW-0472">Membrane</keyword>
<dbReference type="OrthoDB" id="1690999at2"/>
<dbReference type="EMBL" id="QZDT01000019">
    <property type="protein sequence ID" value="NBJ93414.1"/>
    <property type="molecule type" value="Genomic_DNA"/>
</dbReference>
<feature type="region of interest" description="Disordered" evidence="1">
    <location>
        <begin position="257"/>
        <end position="277"/>
    </location>
</feature>
<dbReference type="PROSITE" id="PS51781">
    <property type="entry name" value="SH3B"/>
    <property type="match status" value="2"/>
</dbReference>